<dbReference type="Proteomes" id="UP000282076">
    <property type="component" value="Unassembled WGS sequence"/>
</dbReference>
<dbReference type="AlphaFoldDB" id="A0A494XCL1"/>
<name>A0A494XCL1_9BACL</name>
<comment type="caution">
    <text evidence="1">The sequence shown here is derived from an EMBL/GenBank/DDBJ whole genome shotgun (WGS) entry which is preliminary data.</text>
</comment>
<evidence type="ECO:0000313" key="2">
    <source>
        <dbReference type="Proteomes" id="UP000282076"/>
    </source>
</evidence>
<sequence>MLDLRARQPIFYVTDTLPEWELLPNIVKPVTAEAVALECRRPALAIVTHPYWIEKAASLHPERLLALIPDNTFEEYSELWKSRLAHCVLIADLFGSESESLYLEQAFKKEAVLLLRDADHLPSEGQRESMQGSSAEFEVLLRQAVSKLLTDNVSPVWATALQQHTLVQHYSEIRKAVGPHETASFLLAVYEYLLKLPDAASHLLESFLHAQQSGREDCIRTHYRFLSAIHAQNDELREAIDAYGVTALSADDRLRYERICEYAENGRADLAAAWLLRENDDLVGALARLHGAYDSEATDLKYRWLVESSRWEEALALSGAAGISGKAEKRGHPGIRDERLLNGYARKLRGDRHEAIRFFLEAAELDQDAIGLIARIKSEDAAIARLRRNMLETGESEGLTVVNGDDG</sequence>
<protein>
    <submittedName>
        <fullName evidence="1">Uncharacterized protein</fullName>
    </submittedName>
</protein>
<keyword evidence="2" id="KW-1185">Reference proteome</keyword>
<organism evidence="1 2">
    <name type="scientific">Cohnella endophytica</name>
    <dbReference type="NCBI Taxonomy" id="2419778"/>
    <lineage>
        <taxon>Bacteria</taxon>
        <taxon>Bacillati</taxon>
        <taxon>Bacillota</taxon>
        <taxon>Bacilli</taxon>
        <taxon>Bacillales</taxon>
        <taxon>Paenibacillaceae</taxon>
        <taxon>Cohnella</taxon>
    </lineage>
</organism>
<proteinExistence type="predicted"/>
<dbReference type="EMBL" id="RBZM01000011">
    <property type="protein sequence ID" value="RKP47361.1"/>
    <property type="molecule type" value="Genomic_DNA"/>
</dbReference>
<gene>
    <name evidence="1" type="ORF">D7Z26_24010</name>
</gene>
<evidence type="ECO:0000313" key="1">
    <source>
        <dbReference type="EMBL" id="RKP47361.1"/>
    </source>
</evidence>
<accession>A0A494XCL1</accession>
<reference evidence="1 2" key="1">
    <citation type="submission" date="2018-10" db="EMBL/GenBank/DDBJ databases">
        <title>Cohnella sp. M2MS4P-1, whole genome shotgun sequence.</title>
        <authorList>
            <person name="Tuo L."/>
        </authorList>
    </citation>
    <scope>NUCLEOTIDE SEQUENCE [LARGE SCALE GENOMIC DNA]</scope>
    <source>
        <strain evidence="1 2">M2MS4P-1</strain>
    </source>
</reference>